<keyword evidence="4 10" id="KW-1133">Transmembrane helix</keyword>
<feature type="domain" description="G-protein coupled receptors family 1 profile" evidence="11">
    <location>
        <begin position="1"/>
        <end position="106"/>
    </location>
</feature>
<evidence type="ECO:0000256" key="3">
    <source>
        <dbReference type="ARBA" id="ARBA00022692"/>
    </source>
</evidence>
<comment type="caution">
    <text evidence="12">The sequence shown here is derived from an EMBL/GenBank/DDBJ whole genome shotgun (WGS) entry which is preliminary data.</text>
</comment>
<evidence type="ECO:0000313" key="12">
    <source>
        <dbReference type="EMBL" id="GBN33518.1"/>
    </source>
</evidence>
<sequence length="201" mass="22560">MENKLTGSDAEDVLNEGNANSHSAALQSVETLLDDMGQRGFDYDGITAVLAVVVAFFICWAPFHAQRLMAIYVVQQTPTVVMIYTILTHISGITYYVSATINPILYSIMSKKFRHAFKNTLAHCCRKNGSSERNSLRYSSYAGCQTSVMRPNNNSNFNNNSSLSRKKKPPEKEENRNGNTEWRHLANNNGIKRESVFSIEP</sequence>
<keyword evidence="7 12" id="KW-0675">Receptor</keyword>
<dbReference type="PRINTS" id="PR00237">
    <property type="entry name" value="GPCRRHODOPSN"/>
</dbReference>
<feature type="transmembrane region" description="Helical" evidence="10">
    <location>
        <begin position="45"/>
        <end position="63"/>
    </location>
</feature>
<evidence type="ECO:0000256" key="2">
    <source>
        <dbReference type="ARBA" id="ARBA00010663"/>
    </source>
</evidence>
<dbReference type="SUPFAM" id="SSF81321">
    <property type="entry name" value="Family A G protein-coupled receptor-like"/>
    <property type="match status" value="1"/>
</dbReference>
<proteinExistence type="inferred from homology"/>
<dbReference type="PANTHER" id="PTHR24243:SF208">
    <property type="entry name" value="PYROKININ-1 RECEPTOR"/>
    <property type="match status" value="1"/>
</dbReference>
<feature type="compositionally biased region" description="Low complexity" evidence="9">
    <location>
        <begin position="152"/>
        <end position="163"/>
    </location>
</feature>
<protein>
    <submittedName>
        <fullName evidence="12">Pyrokinin-1 receptor</fullName>
    </submittedName>
</protein>
<dbReference type="PROSITE" id="PS50262">
    <property type="entry name" value="G_PROTEIN_RECEP_F1_2"/>
    <property type="match status" value="1"/>
</dbReference>
<evidence type="ECO:0000256" key="10">
    <source>
        <dbReference type="SAM" id="Phobius"/>
    </source>
</evidence>
<keyword evidence="13" id="KW-1185">Reference proteome</keyword>
<comment type="similarity">
    <text evidence="2">Belongs to the G-protein coupled receptor 1 family.</text>
</comment>
<dbReference type="OrthoDB" id="6408695at2759"/>
<evidence type="ECO:0000313" key="13">
    <source>
        <dbReference type="Proteomes" id="UP000499080"/>
    </source>
</evidence>
<comment type="subcellular location">
    <subcellularLocation>
        <location evidence="1">Membrane</location>
        <topology evidence="1">Multi-pass membrane protein</topology>
    </subcellularLocation>
</comment>
<feature type="compositionally biased region" description="Basic and acidic residues" evidence="9">
    <location>
        <begin position="170"/>
        <end position="184"/>
    </location>
</feature>
<evidence type="ECO:0000256" key="1">
    <source>
        <dbReference type="ARBA" id="ARBA00004141"/>
    </source>
</evidence>
<evidence type="ECO:0000259" key="11">
    <source>
        <dbReference type="PROSITE" id="PS50262"/>
    </source>
</evidence>
<organism evidence="12 13">
    <name type="scientific">Araneus ventricosus</name>
    <name type="common">Orbweaver spider</name>
    <name type="synonym">Epeira ventricosa</name>
    <dbReference type="NCBI Taxonomy" id="182803"/>
    <lineage>
        <taxon>Eukaryota</taxon>
        <taxon>Metazoa</taxon>
        <taxon>Ecdysozoa</taxon>
        <taxon>Arthropoda</taxon>
        <taxon>Chelicerata</taxon>
        <taxon>Arachnida</taxon>
        <taxon>Araneae</taxon>
        <taxon>Araneomorphae</taxon>
        <taxon>Entelegynae</taxon>
        <taxon>Araneoidea</taxon>
        <taxon>Araneidae</taxon>
        <taxon>Araneus</taxon>
    </lineage>
</organism>
<keyword evidence="8" id="KW-0807">Transducer</keyword>
<evidence type="ECO:0000256" key="9">
    <source>
        <dbReference type="SAM" id="MobiDB-lite"/>
    </source>
</evidence>
<evidence type="ECO:0000256" key="7">
    <source>
        <dbReference type="ARBA" id="ARBA00023170"/>
    </source>
</evidence>
<gene>
    <name evidence="12" type="primary">PK1-R_2</name>
    <name evidence="12" type="ORF">AVEN_139193_1</name>
</gene>
<keyword evidence="5" id="KW-0297">G-protein coupled receptor</keyword>
<name>A0A4Y2N288_ARAVE</name>
<keyword evidence="6 10" id="KW-0472">Membrane</keyword>
<evidence type="ECO:0000256" key="5">
    <source>
        <dbReference type="ARBA" id="ARBA00023040"/>
    </source>
</evidence>
<dbReference type="GO" id="GO:0005886">
    <property type="term" value="C:plasma membrane"/>
    <property type="evidence" value="ECO:0007669"/>
    <property type="project" value="TreeGrafter"/>
</dbReference>
<reference evidence="12 13" key="1">
    <citation type="journal article" date="2019" name="Sci. Rep.">
        <title>Orb-weaving spider Araneus ventricosus genome elucidates the spidroin gene catalogue.</title>
        <authorList>
            <person name="Kono N."/>
            <person name="Nakamura H."/>
            <person name="Ohtoshi R."/>
            <person name="Moran D.A.P."/>
            <person name="Shinohara A."/>
            <person name="Yoshida Y."/>
            <person name="Fujiwara M."/>
            <person name="Mori M."/>
            <person name="Tomita M."/>
            <person name="Arakawa K."/>
        </authorList>
    </citation>
    <scope>NUCLEOTIDE SEQUENCE [LARGE SCALE GENOMIC DNA]</scope>
</reference>
<dbReference type="GO" id="GO:0008188">
    <property type="term" value="F:neuropeptide receptor activity"/>
    <property type="evidence" value="ECO:0007669"/>
    <property type="project" value="TreeGrafter"/>
</dbReference>
<dbReference type="EMBL" id="BGPR01008391">
    <property type="protein sequence ID" value="GBN33518.1"/>
    <property type="molecule type" value="Genomic_DNA"/>
</dbReference>
<feature type="transmembrane region" description="Helical" evidence="10">
    <location>
        <begin position="83"/>
        <end position="108"/>
    </location>
</feature>
<accession>A0A4Y2N288</accession>
<dbReference type="InterPro" id="IPR000276">
    <property type="entry name" value="GPCR_Rhodpsn"/>
</dbReference>
<dbReference type="PANTHER" id="PTHR24243">
    <property type="entry name" value="G-PROTEIN COUPLED RECEPTOR"/>
    <property type="match status" value="1"/>
</dbReference>
<evidence type="ECO:0000256" key="6">
    <source>
        <dbReference type="ARBA" id="ARBA00023136"/>
    </source>
</evidence>
<dbReference type="InterPro" id="IPR017452">
    <property type="entry name" value="GPCR_Rhodpsn_7TM"/>
</dbReference>
<feature type="region of interest" description="Disordered" evidence="9">
    <location>
        <begin position="149"/>
        <end position="187"/>
    </location>
</feature>
<evidence type="ECO:0000256" key="8">
    <source>
        <dbReference type="ARBA" id="ARBA00023224"/>
    </source>
</evidence>
<dbReference type="Gene3D" id="1.20.1070.10">
    <property type="entry name" value="Rhodopsin 7-helix transmembrane proteins"/>
    <property type="match status" value="1"/>
</dbReference>
<dbReference type="Proteomes" id="UP000499080">
    <property type="component" value="Unassembled WGS sequence"/>
</dbReference>
<dbReference type="AlphaFoldDB" id="A0A4Y2N288"/>
<evidence type="ECO:0000256" key="4">
    <source>
        <dbReference type="ARBA" id="ARBA00022989"/>
    </source>
</evidence>
<dbReference type="Pfam" id="PF00001">
    <property type="entry name" value="7tm_1"/>
    <property type="match status" value="1"/>
</dbReference>
<keyword evidence="3 10" id="KW-0812">Transmembrane</keyword>